<comment type="caution">
    <text evidence="1">The sequence shown here is derived from an EMBL/GenBank/DDBJ whole genome shotgun (WGS) entry which is preliminary data.</text>
</comment>
<organism evidence="1 2">
    <name type="scientific">Tissierella pigra</name>
    <dbReference type="NCBI Taxonomy" id="2607614"/>
    <lineage>
        <taxon>Bacteria</taxon>
        <taxon>Bacillati</taxon>
        <taxon>Bacillota</taxon>
        <taxon>Tissierellia</taxon>
        <taxon>Tissierellales</taxon>
        <taxon>Tissierellaceae</taxon>
        <taxon>Tissierella</taxon>
    </lineage>
</organism>
<dbReference type="Proteomes" id="UP000469523">
    <property type="component" value="Unassembled WGS sequence"/>
</dbReference>
<gene>
    <name evidence="1" type="ORF">FYJ83_07425</name>
</gene>
<dbReference type="SUPFAM" id="SSF50475">
    <property type="entry name" value="FMN-binding split barrel"/>
    <property type="match status" value="1"/>
</dbReference>
<proteinExistence type="predicted"/>
<dbReference type="RefSeq" id="WP_154439707.1">
    <property type="nucleotide sequence ID" value="NZ_JAHLPJ010000001.1"/>
</dbReference>
<dbReference type="AlphaFoldDB" id="A0A6N7XV26"/>
<dbReference type="Pfam" id="PF12900">
    <property type="entry name" value="Pyridox_ox_2"/>
    <property type="match status" value="1"/>
</dbReference>
<reference evidence="1 2" key="1">
    <citation type="submission" date="2019-09" db="EMBL/GenBank/DDBJ databases">
        <title>In-depth cultivation of the pig gut microbiome towards novel bacterial diversity and tailored functional studies.</title>
        <authorList>
            <person name="Wylensek D."/>
            <person name="Hitch T.C.A."/>
            <person name="Clavel T."/>
        </authorList>
    </citation>
    <scope>NUCLEOTIDE SEQUENCE [LARGE SCALE GENOMIC DNA]</scope>
    <source>
        <strain evidence="1 2">WCA3-693-APC-4?</strain>
    </source>
</reference>
<dbReference type="PANTHER" id="PTHR34071:SF2">
    <property type="entry name" value="FLAVIN-NUCLEOTIDE-BINDING PROTEIN"/>
    <property type="match status" value="1"/>
</dbReference>
<dbReference type="InterPro" id="IPR024747">
    <property type="entry name" value="Pyridox_Oxase-rel"/>
</dbReference>
<protein>
    <submittedName>
        <fullName evidence="1">Pyridoxamine 5'-phosphate oxidase family protein</fullName>
    </submittedName>
</protein>
<accession>A0A6N7XV26</accession>
<evidence type="ECO:0000313" key="2">
    <source>
        <dbReference type="Proteomes" id="UP000469523"/>
    </source>
</evidence>
<dbReference type="Gene3D" id="2.30.110.10">
    <property type="entry name" value="Electron Transport, Fmn-binding Protein, Chain A"/>
    <property type="match status" value="1"/>
</dbReference>
<dbReference type="InterPro" id="IPR012349">
    <property type="entry name" value="Split_barrel_FMN-bd"/>
</dbReference>
<dbReference type="PANTHER" id="PTHR34071">
    <property type="entry name" value="5-NITROIMIDAZOLE ANTIBIOTICS RESISTANCE PROTEIN, NIMA-FAMILY-RELATED PROTEIN-RELATED"/>
    <property type="match status" value="1"/>
</dbReference>
<sequence>MQFRMKNHQLTKEQVNDLLERSLDCVLVTQNSDGFPYAVPMNFVYYNDKIYMHGLPKGKKTDNIKLNSKVCVEVHEMLGLLCEDIDVACDVNVKYNSVIILGHARLLTDINIKREILNRVVNKYTPQFSGEVLPKNMVKGTGVIEVEIKECTGKYYK</sequence>
<keyword evidence="2" id="KW-1185">Reference proteome</keyword>
<evidence type="ECO:0000313" key="1">
    <source>
        <dbReference type="EMBL" id="MSU01293.1"/>
    </source>
</evidence>
<dbReference type="EMBL" id="VUNQ01000013">
    <property type="protein sequence ID" value="MSU01293.1"/>
    <property type="molecule type" value="Genomic_DNA"/>
</dbReference>
<name>A0A6N7XV26_9FIRM</name>